<evidence type="ECO:0000256" key="2">
    <source>
        <dbReference type="ARBA" id="ARBA00023134"/>
    </source>
</evidence>
<dbReference type="PRINTS" id="PR00328">
    <property type="entry name" value="SAR1GTPBP"/>
</dbReference>
<feature type="binding site" evidence="4">
    <location>
        <position position="324"/>
    </location>
    <ligand>
        <name>Mg(2+)</name>
        <dbReference type="ChEBI" id="CHEBI:18420"/>
    </ligand>
</feature>
<dbReference type="Gene3D" id="3.40.50.300">
    <property type="entry name" value="P-loop containing nucleotide triphosphate hydrolases"/>
    <property type="match status" value="1"/>
</dbReference>
<dbReference type="AlphaFoldDB" id="A0A8J4PXT0"/>
<keyword evidence="4" id="KW-0479">Metal-binding</keyword>
<accession>A0A8J4PXT0</accession>
<dbReference type="Pfam" id="PF00025">
    <property type="entry name" value="Arf"/>
    <property type="match status" value="2"/>
</dbReference>
<dbReference type="GO" id="GO:0005525">
    <property type="term" value="F:GTP binding"/>
    <property type="evidence" value="ECO:0007669"/>
    <property type="project" value="UniProtKB-KW"/>
</dbReference>
<proteinExistence type="predicted"/>
<organism evidence="6 7">
    <name type="scientific">Polysphondylium violaceum</name>
    <dbReference type="NCBI Taxonomy" id="133409"/>
    <lineage>
        <taxon>Eukaryota</taxon>
        <taxon>Amoebozoa</taxon>
        <taxon>Evosea</taxon>
        <taxon>Eumycetozoa</taxon>
        <taxon>Dictyostelia</taxon>
        <taxon>Dictyosteliales</taxon>
        <taxon>Dictyosteliaceae</taxon>
        <taxon>Polysphondylium</taxon>
    </lineage>
</organism>
<sequence>MSLSNQIMDFLHSVMEDIQHQQQPQQQQIYNIQQQQQAQFLYQQTPPPLHVELDSKDTSPTTAATILDGATPNTNLKMNQFIDLFQDNVNINNSDSPITNNDNSSSNTTSPIATTTTTSTLEQDLLLVQQQQQQQQTSSSQFNTPTTISSSSSSPSSSIPTSPSNNNLNDNNSNNTDNTGNGNDDIIPKKQQVARITTNNFLEALPQEIVNYIFLKVGANGVKDLMRVNKLCHKTGMNEKLWLYFVEHDFRLEKLEIGQYIKLNGGVRALYSNLYFKKKNSLPRAPSSNPLIQYFFRPISKIPALFSRKEYKALMYGLDGVGKTTMLYKFARGENVRTLHTNGYNVEIVEYKSCDFICWDIGYEKTNVPVWQYYIQDTQAIIFIIDSCDRQRLRLVKEELWNLVNDKNVQKIVNFKQQNNNTNNSNNNSNNKNTDTRVKVLIYSNKTDQISENPMNTLEVAQSLSLYNLPKNISWHVQGCSATSEEGDGLYEGLDWLSSQFDT</sequence>
<evidence type="ECO:0000256" key="4">
    <source>
        <dbReference type="PIRSR" id="PIRSR606689-2"/>
    </source>
</evidence>
<dbReference type="InterPro" id="IPR024156">
    <property type="entry name" value="Small_GTPase_ARF"/>
</dbReference>
<evidence type="ECO:0000256" key="3">
    <source>
        <dbReference type="PIRSR" id="PIRSR606689-1"/>
    </source>
</evidence>
<feature type="binding site" evidence="3">
    <location>
        <begin position="317"/>
        <end position="324"/>
    </location>
    <ligand>
        <name>GTP</name>
        <dbReference type="ChEBI" id="CHEBI:37565"/>
    </ligand>
</feature>
<dbReference type="PROSITE" id="PS51417">
    <property type="entry name" value="ARF"/>
    <property type="match status" value="1"/>
</dbReference>
<feature type="region of interest" description="Disordered" evidence="5">
    <location>
        <begin position="129"/>
        <end position="186"/>
    </location>
</feature>
<comment type="caution">
    <text evidence="6">The sequence shown here is derived from an EMBL/GenBank/DDBJ whole genome shotgun (WGS) entry which is preliminary data.</text>
</comment>
<evidence type="ECO:0000256" key="5">
    <source>
        <dbReference type="SAM" id="MobiDB-lite"/>
    </source>
</evidence>
<reference evidence="6" key="1">
    <citation type="submission" date="2020-01" db="EMBL/GenBank/DDBJ databases">
        <title>Development of genomics and gene disruption for Polysphondylium violaceum indicates a role for the polyketide synthase stlB in stalk morphogenesis.</title>
        <authorList>
            <person name="Narita B."/>
            <person name="Kawabe Y."/>
            <person name="Kin K."/>
            <person name="Saito T."/>
            <person name="Gibbs R."/>
            <person name="Kuspa A."/>
            <person name="Muzny D."/>
            <person name="Queller D."/>
            <person name="Richards S."/>
            <person name="Strassman J."/>
            <person name="Sucgang R."/>
            <person name="Worley K."/>
            <person name="Schaap P."/>
        </authorList>
    </citation>
    <scope>NUCLEOTIDE SEQUENCE</scope>
    <source>
        <strain evidence="6">QSvi11</strain>
    </source>
</reference>
<keyword evidence="7" id="KW-1185">Reference proteome</keyword>
<feature type="region of interest" description="Disordered" evidence="5">
    <location>
        <begin position="93"/>
        <end position="113"/>
    </location>
</feature>
<dbReference type="GO" id="GO:0046872">
    <property type="term" value="F:metal ion binding"/>
    <property type="evidence" value="ECO:0007669"/>
    <property type="project" value="UniProtKB-KW"/>
</dbReference>
<evidence type="ECO:0000313" key="7">
    <source>
        <dbReference type="Proteomes" id="UP000695562"/>
    </source>
</evidence>
<protein>
    <recommendedName>
        <fullName evidence="8">ARF/SAR superfamily protein</fullName>
    </recommendedName>
</protein>
<feature type="binding site" evidence="3">
    <location>
        <begin position="445"/>
        <end position="448"/>
    </location>
    <ligand>
        <name>GTP</name>
        <dbReference type="ChEBI" id="CHEBI:37565"/>
    </ligand>
</feature>
<dbReference type="SMART" id="SM00177">
    <property type="entry name" value="ARF"/>
    <property type="match status" value="1"/>
</dbReference>
<dbReference type="SMART" id="SM00178">
    <property type="entry name" value="SAR"/>
    <property type="match status" value="1"/>
</dbReference>
<evidence type="ECO:0000256" key="1">
    <source>
        <dbReference type="ARBA" id="ARBA00022741"/>
    </source>
</evidence>
<evidence type="ECO:0008006" key="8">
    <source>
        <dbReference type="Google" id="ProtNLM"/>
    </source>
</evidence>
<evidence type="ECO:0000313" key="6">
    <source>
        <dbReference type="EMBL" id="KAF2076043.1"/>
    </source>
</evidence>
<dbReference type="InterPro" id="IPR027417">
    <property type="entry name" value="P-loop_NTPase"/>
</dbReference>
<feature type="binding site" evidence="4">
    <location>
        <position position="341"/>
    </location>
    <ligand>
        <name>Mg(2+)</name>
        <dbReference type="ChEBI" id="CHEBI:18420"/>
    </ligand>
</feature>
<dbReference type="EMBL" id="AJWJ01000075">
    <property type="protein sequence ID" value="KAF2076043.1"/>
    <property type="molecule type" value="Genomic_DNA"/>
</dbReference>
<gene>
    <name evidence="6" type="ORF">CYY_002657</name>
</gene>
<keyword evidence="2 3" id="KW-0342">GTP-binding</keyword>
<keyword evidence="1 3" id="KW-0547">Nucleotide-binding</keyword>
<dbReference type="OrthoDB" id="18085at2759"/>
<keyword evidence="4" id="KW-0460">Magnesium</keyword>
<dbReference type="PANTHER" id="PTHR11711">
    <property type="entry name" value="ADP RIBOSYLATION FACTOR-RELATED"/>
    <property type="match status" value="1"/>
</dbReference>
<dbReference type="InterPro" id="IPR006689">
    <property type="entry name" value="Small_GTPase_ARF/SAR"/>
</dbReference>
<feature type="compositionally biased region" description="Low complexity" evidence="5">
    <location>
        <begin position="129"/>
        <end position="185"/>
    </location>
</feature>
<dbReference type="GO" id="GO:0003924">
    <property type="term" value="F:GTPase activity"/>
    <property type="evidence" value="ECO:0007669"/>
    <property type="project" value="InterPro"/>
</dbReference>
<dbReference type="Proteomes" id="UP000695562">
    <property type="component" value="Unassembled WGS sequence"/>
</dbReference>
<dbReference type="SUPFAM" id="SSF52540">
    <property type="entry name" value="P-loop containing nucleoside triphosphate hydrolases"/>
    <property type="match status" value="1"/>
</dbReference>
<name>A0A8J4PXT0_9MYCE</name>